<dbReference type="AlphaFoldDB" id="A0A0F9PBV4"/>
<organism evidence="1">
    <name type="scientific">marine sediment metagenome</name>
    <dbReference type="NCBI Taxonomy" id="412755"/>
    <lineage>
        <taxon>unclassified sequences</taxon>
        <taxon>metagenomes</taxon>
        <taxon>ecological metagenomes</taxon>
    </lineage>
</organism>
<comment type="caution">
    <text evidence="1">The sequence shown here is derived from an EMBL/GenBank/DDBJ whole genome shotgun (WGS) entry which is preliminary data.</text>
</comment>
<gene>
    <name evidence="1" type="ORF">LCGC14_1157610</name>
</gene>
<sequence length="74" mass="8143">MDAAEVARILGQIPEKHLALVELAWQCVGPDGRFDLDLAIPMAADIEAALDEARAYIAETQNLRWALEKLAKGR</sequence>
<reference evidence="1" key="1">
    <citation type="journal article" date="2015" name="Nature">
        <title>Complex archaea that bridge the gap between prokaryotes and eukaryotes.</title>
        <authorList>
            <person name="Spang A."/>
            <person name="Saw J.H."/>
            <person name="Jorgensen S.L."/>
            <person name="Zaremba-Niedzwiedzka K."/>
            <person name="Martijn J."/>
            <person name="Lind A.E."/>
            <person name="van Eijk R."/>
            <person name="Schleper C."/>
            <person name="Guy L."/>
            <person name="Ettema T.J."/>
        </authorList>
    </citation>
    <scope>NUCLEOTIDE SEQUENCE</scope>
</reference>
<protein>
    <submittedName>
        <fullName evidence="1">Uncharacterized protein</fullName>
    </submittedName>
</protein>
<accession>A0A0F9PBV4</accession>
<name>A0A0F9PBV4_9ZZZZ</name>
<evidence type="ECO:0000313" key="1">
    <source>
        <dbReference type="EMBL" id="KKM98455.1"/>
    </source>
</evidence>
<proteinExistence type="predicted"/>
<dbReference type="EMBL" id="LAZR01005616">
    <property type="protein sequence ID" value="KKM98455.1"/>
    <property type="molecule type" value="Genomic_DNA"/>
</dbReference>